<accession>A0ABQ0DTM7</accession>
<dbReference type="SUPFAM" id="SSF158702">
    <property type="entry name" value="Sec63 N-terminal domain-like"/>
    <property type="match status" value="1"/>
</dbReference>
<evidence type="ECO:0000313" key="3">
    <source>
        <dbReference type="Proteomes" id="UP001628156"/>
    </source>
</evidence>
<gene>
    <name evidence="2" type="ORF">ENUP19_0278G0048</name>
</gene>
<dbReference type="InterPro" id="IPR048960">
    <property type="entry name" value="POLQ-like_helical"/>
</dbReference>
<organism evidence="2 3">
    <name type="scientific">Entamoeba nuttalli</name>
    <dbReference type="NCBI Taxonomy" id="412467"/>
    <lineage>
        <taxon>Eukaryota</taxon>
        <taxon>Amoebozoa</taxon>
        <taxon>Evosea</taxon>
        <taxon>Archamoebae</taxon>
        <taxon>Mastigamoebida</taxon>
        <taxon>Entamoebidae</taxon>
        <taxon>Entamoeba</taxon>
    </lineage>
</organism>
<proteinExistence type="predicted"/>
<dbReference type="Pfam" id="PF21099">
    <property type="entry name" value="POLQ_helical"/>
    <property type="match status" value="1"/>
</dbReference>
<dbReference type="Gene3D" id="1.10.3380.20">
    <property type="match status" value="1"/>
</dbReference>
<evidence type="ECO:0000259" key="1">
    <source>
        <dbReference type="Pfam" id="PF21099"/>
    </source>
</evidence>
<evidence type="ECO:0000313" key="2">
    <source>
        <dbReference type="EMBL" id="GAB1226213.1"/>
    </source>
</evidence>
<comment type="caution">
    <text evidence="2">The sequence shown here is derived from an EMBL/GenBank/DDBJ whole genome shotgun (WGS) entry which is preliminary data.</text>
</comment>
<dbReference type="Proteomes" id="UP001628156">
    <property type="component" value="Unassembled WGS sequence"/>
</dbReference>
<sequence length="196" mass="22762">MKSIGINPVFICYMESMKKVKLTNDIIKKIEIHKKYYYFIILYEIIHEKNIIQIINEMGISRGVLQQLQNNTITTLNMIIQFSNELHNFDLSFHLKVLIDRIKFGVCSDIVHIIQIDGITKEIARKLIVFGFNDISKIAHASFLDIFSLIHHLSTSHSLSQLQIDLELTQRIIQSAQEINTFNLNHVQLNNLLQSN</sequence>
<reference evidence="2 3" key="1">
    <citation type="journal article" date="2019" name="PLoS Negl. Trop. Dis.">
        <title>Whole genome sequencing of Entamoeba nuttalli reveals mammalian host-related molecular signatures and a novel octapeptide-repeat surface protein.</title>
        <authorList>
            <person name="Tanaka M."/>
            <person name="Makiuchi T."/>
            <person name="Komiyama T."/>
            <person name="Shiina T."/>
            <person name="Osaki K."/>
            <person name="Tachibana H."/>
        </authorList>
    </citation>
    <scope>NUCLEOTIDE SEQUENCE [LARGE SCALE GENOMIC DNA]</scope>
    <source>
        <strain evidence="2 3">P19-061405</strain>
    </source>
</reference>
<dbReference type="EMBL" id="BAAFRS010000278">
    <property type="protein sequence ID" value="GAB1226213.1"/>
    <property type="molecule type" value="Genomic_DNA"/>
</dbReference>
<feature type="domain" description="POLQ-like helical" evidence="1">
    <location>
        <begin position="2"/>
        <end position="101"/>
    </location>
</feature>
<keyword evidence="3" id="KW-1185">Reference proteome</keyword>
<name>A0ABQ0DTM7_9EUKA</name>
<protein>
    <recommendedName>
        <fullName evidence="1">POLQ-like helical domain-containing protein</fullName>
    </recommendedName>
</protein>